<proteinExistence type="predicted"/>
<dbReference type="EMBL" id="JAAIFS010000001">
    <property type="protein sequence ID" value="NEV85719.1"/>
    <property type="molecule type" value="Genomic_DNA"/>
</dbReference>
<name>A0A6B3QBH4_STRTE</name>
<accession>A0A6B3QBH4</accession>
<evidence type="ECO:0000313" key="5">
    <source>
        <dbReference type="Proteomes" id="UP001610810"/>
    </source>
</evidence>
<organism evidence="4">
    <name type="scientific">Streptomyces tendae</name>
    <dbReference type="NCBI Taxonomy" id="1932"/>
    <lineage>
        <taxon>Bacteria</taxon>
        <taxon>Bacillati</taxon>
        <taxon>Actinomycetota</taxon>
        <taxon>Actinomycetes</taxon>
        <taxon>Kitasatosporales</taxon>
        <taxon>Streptomycetaceae</taxon>
        <taxon>Streptomyces</taxon>
    </lineage>
</organism>
<keyword evidence="2" id="KW-0812">Transmembrane</keyword>
<evidence type="ECO:0000313" key="4">
    <source>
        <dbReference type="EMBL" id="NEV85719.1"/>
    </source>
</evidence>
<keyword evidence="2" id="KW-1133">Transmembrane helix</keyword>
<comment type="caution">
    <text evidence="4">The sequence shown here is derived from an EMBL/GenBank/DDBJ whole genome shotgun (WGS) entry which is preliminary data.</text>
</comment>
<reference evidence="4" key="1">
    <citation type="journal article" date="2020" name="Microorganisms">
        <title>Isolation, Genomic and Metabolomic Characterization of Streptomyces tendae VITAKN with Quorum Sensing Inhibitory Activity from Southern India.</title>
        <authorList>
            <person name="Ishaque N.M."/>
            <person name="Burgsdorf I."/>
            <person name="Limlingan Malit J.J."/>
            <person name="Saha S."/>
            <person name="Teta R."/>
            <person name="Ewe D."/>
            <person name="Kannabiran K."/>
            <person name="Hrouzek P."/>
            <person name="Steindler L."/>
            <person name="Costantino V."/>
            <person name="Saurav K."/>
        </authorList>
    </citation>
    <scope>NUCLEOTIDE SEQUENCE</scope>
    <source>
        <strain evidence="4">VITAKN</strain>
    </source>
</reference>
<feature type="transmembrane region" description="Helical" evidence="2">
    <location>
        <begin position="38"/>
        <end position="60"/>
    </location>
</feature>
<evidence type="ECO:0000256" key="2">
    <source>
        <dbReference type="SAM" id="Phobius"/>
    </source>
</evidence>
<keyword evidence="5" id="KW-1185">Reference proteome</keyword>
<feature type="region of interest" description="Disordered" evidence="1">
    <location>
        <begin position="100"/>
        <end position="125"/>
    </location>
</feature>
<gene>
    <name evidence="3" type="ORF">ACH3YB_15120</name>
    <name evidence="4" type="ORF">GUR47_03320</name>
</gene>
<dbReference type="AlphaFoldDB" id="A0A6B3QBH4"/>
<reference evidence="3 5" key="2">
    <citation type="submission" date="2024-10" db="EMBL/GenBank/DDBJ databases">
        <authorList>
            <person name="Wannawong T."/>
            <person name="Kuncharoen N."/>
            <person name="Mhuantong W."/>
        </authorList>
    </citation>
    <scope>NUCLEOTIDE SEQUENCE [LARGE SCALE GENOMIC DNA]</scope>
    <source>
        <strain evidence="3 5">CALK1-4</strain>
    </source>
</reference>
<keyword evidence="2" id="KW-0472">Membrane</keyword>
<feature type="transmembrane region" description="Helical" evidence="2">
    <location>
        <begin position="66"/>
        <end position="88"/>
    </location>
</feature>
<dbReference type="Proteomes" id="UP001610810">
    <property type="component" value="Unassembled WGS sequence"/>
</dbReference>
<sequence>MRQAGYGDESGLFSVGTTTNYEIVGRSRVRWTEAVRTYLACWIVMPAALVVPNVVAAVGWEDENAGFYRMIVSVGLLFLLLTLFYVCAGHWSPVREARWAEGGTGGTDGRRRQGLASTPSRTRTPIRYFTPSLCRSD</sequence>
<evidence type="ECO:0000313" key="3">
    <source>
        <dbReference type="EMBL" id="MFI0572966.1"/>
    </source>
</evidence>
<evidence type="ECO:0000256" key="1">
    <source>
        <dbReference type="SAM" id="MobiDB-lite"/>
    </source>
</evidence>
<dbReference type="EMBL" id="JBIQWK010000003">
    <property type="protein sequence ID" value="MFI0572966.1"/>
    <property type="molecule type" value="Genomic_DNA"/>
</dbReference>
<protein>
    <submittedName>
        <fullName evidence="4">Uncharacterized protein</fullName>
    </submittedName>
</protein>
<dbReference type="RefSeq" id="WP_164457487.1">
    <property type="nucleotide sequence ID" value="NZ_JAAIFS010000001.1"/>
</dbReference>